<organism evidence="1 2">
    <name type="scientific">Desulfofustis glycolicus DSM 9705</name>
    <dbReference type="NCBI Taxonomy" id="1121409"/>
    <lineage>
        <taxon>Bacteria</taxon>
        <taxon>Pseudomonadati</taxon>
        <taxon>Thermodesulfobacteriota</taxon>
        <taxon>Desulfobulbia</taxon>
        <taxon>Desulfobulbales</taxon>
        <taxon>Desulfocapsaceae</taxon>
        <taxon>Desulfofustis</taxon>
    </lineage>
</organism>
<gene>
    <name evidence="1" type="ORF">SAMN02745124_00212</name>
</gene>
<dbReference type="SUPFAM" id="SSF56214">
    <property type="entry name" value="4'-phosphopantetheinyl transferase"/>
    <property type="match status" value="2"/>
</dbReference>
<keyword evidence="1" id="KW-0808">Transferase</keyword>
<dbReference type="GO" id="GO:0008897">
    <property type="term" value="F:holo-[acyl-carrier-protein] synthase activity"/>
    <property type="evidence" value="ECO:0007669"/>
    <property type="project" value="InterPro"/>
</dbReference>
<keyword evidence="2" id="KW-1185">Reference proteome</keyword>
<accession>A0A1M5S9R8</accession>
<dbReference type="GO" id="GO:0000287">
    <property type="term" value="F:magnesium ion binding"/>
    <property type="evidence" value="ECO:0007669"/>
    <property type="project" value="InterPro"/>
</dbReference>
<protein>
    <submittedName>
        <fullName evidence="1">Phosphopantetheinyl transferase</fullName>
    </submittedName>
</protein>
<dbReference type="STRING" id="1121409.SAMN02745124_00212"/>
<dbReference type="EMBL" id="FQXS01000001">
    <property type="protein sequence ID" value="SHH34643.1"/>
    <property type="molecule type" value="Genomic_DNA"/>
</dbReference>
<name>A0A1M5S9R8_9BACT</name>
<dbReference type="RefSeq" id="WP_073372973.1">
    <property type="nucleotide sequence ID" value="NZ_FQXS01000001.1"/>
</dbReference>
<dbReference type="InterPro" id="IPR037143">
    <property type="entry name" value="4-PPantetheinyl_Trfase_dom_sf"/>
</dbReference>
<dbReference type="Proteomes" id="UP000184139">
    <property type="component" value="Unassembled WGS sequence"/>
</dbReference>
<evidence type="ECO:0000313" key="2">
    <source>
        <dbReference type="Proteomes" id="UP000184139"/>
    </source>
</evidence>
<dbReference type="Gene3D" id="3.90.470.20">
    <property type="entry name" value="4'-phosphopantetheinyl transferase domain"/>
    <property type="match status" value="1"/>
</dbReference>
<dbReference type="OrthoDB" id="5432424at2"/>
<proteinExistence type="predicted"/>
<dbReference type="AlphaFoldDB" id="A0A1M5S9R8"/>
<sequence length="264" mass="28862">MTDTSAELNGKLLSDDFRLLLSSRAPGNNLATVLSDSPAVGEQQLTQLVAAWLTDQEQDYLDRFSFAKRRSEWLAGRICAKRAVLDLLARQATDPLGPLDISIHNGPKGRPSVVLAETPTEIGKLDISISHSHGKAIGIAGYGLCGVDIQHLSDTLFRVKSRFCDEFETALLETILENDLVQLGLLWVSKEAIRKSFSDIALLGFLEIHLERITVDRGYRLLNFRLGGPMSRLGTVSTTTHVHSAYALAVCTVDATRLKHAGIA</sequence>
<evidence type="ECO:0000313" key="1">
    <source>
        <dbReference type="EMBL" id="SHH34643.1"/>
    </source>
</evidence>
<reference evidence="1 2" key="1">
    <citation type="submission" date="2016-11" db="EMBL/GenBank/DDBJ databases">
        <authorList>
            <person name="Jaros S."/>
            <person name="Januszkiewicz K."/>
            <person name="Wedrychowicz H."/>
        </authorList>
    </citation>
    <scope>NUCLEOTIDE SEQUENCE [LARGE SCALE GENOMIC DNA]</scope>
    <source>
        <strain evidence="1 2">DSM 9705</strain>
    </source>
</reference>